<dbReference type="AlphaFoldDB" id="A0ABD3NLA8"/>
<dbReference type="PROSITE" id="PS01306">
    <property type="entry name" value="UPF0054"/>
    <property type="match status" value="1"/>
</dbReference>
<dbReference type="Gene3D" id="3.40.390.30">
    <property type="entry name" value="Metalloproteases ('zincins'), catalytic domain"/>
    <property type="match status" value="1"/>
</dbReference>
<keyword evidence="6" id="KW-0378">Hydrolase</keyword>
<dbReference type="PANTHER" id="PTHR46986">
    <property type="entry name" value="ENDORIBONUCLEASE YBEY, CHLOROPLASTIC"/>
    <property type="match status" value="1"/>
</dbReference>
<dbReference type="HAMAP" id="MF_00009">
    <property type="entry name" value="Endoribonucl_YbeY"/>
    <property type="match status" value="1"/>
</dbReference>
<evidence type="ECO:0000313" key="8">
    <source>
        <dbReference type="EMBL" id="KAL3776144.1"/>
    </source>
</evidence>
<evidence type="ECO:0000256" key="2">
    <source>
        <dbReference type="ARBA" id="ARBA00010875"/>
    </source>
</evidence>
<comment type="cofactor">
    <cofactor evidence="1">
        <name>Zn(2+)</name>
        <dbReference type="ChEBI" id="CHEBI:29105"/>
    </cofactor>
</comment>
<evidence type="ECO:0000256" key="5">
    <source>
        <dbReference type="ARBA" id="ARBA00022759"/>
    </source>
</evidence>
<dbReference type="Proteomes" id="UP001530400">
    <property type="component" value="Unassembled WGS sequence"/>
</dbReference>
<keyword evidence="4" id="KW-0479">Metal-binding</keyword>
<gene>
    <name evidence="8" type="ORF">ACHAWO_003322</name>
</gene>
<evidence type="ECO:0000256" key="3">
    <source>
        <dbReference type="ARBA" id="ARBA00022722"/>
    </source>
</evidence>
<dbReference type="Pfam" id="PF02130">
    <property type="entry name" value="YbeY"/>
    <property type="match status" value="2"/>
</dbReference>
<evidence type="ECO:0000256" key="4">
    <source>
        <dbReference type="ARBA" id="ARBA00022723"/>
    </source>
</evidence>
<name>A0ABD3NLA8_9STRA</name>
<keyword evidence="7" id="KW-0862">Zinc</keyword>
<dbReference type="InterPro" id="IPR020549">
    <property type="entry name" value="YbeY_CS"/>
</dbReference>
<dbReference type="EMBL" id="JALLPJ020001115">
    <property type="protein sequence ID" value="KAL3776144.1"/>
    <property type="molecule type" value="Genomic_DNA"/>
</dbReference>
<keyword evidence="5" id="KW-0255">Endonuclease</keyword>
<reference evidence="8 9" key="1">
    <citation type="submission" date="2024-10" db="EMBL/GenBank/DDBJ databases">
        <title>Updated reference genomes for cyclostephanoid diatoms.</title>
        <authorList>
            <person name="Roberts W.R."/>
            <person name="Alverson A.J."/>
        </authorList>
    </citation>
    <scope>NUCLEOTIDE SEQUENCE [LARGE SCALE GENOMIC DNA]</scope>
    <source>
        <strain evidence="8 9">AJA010-31</strain>
    </source>
</reference>
<organism evidence="8 9">
    <name type="scientific">Cyclotella atomus</name>
    <dbReference type="NCBI Taxonomy" id="382360"/>
    <lineage>
        <taxon>Eukaryota</taxon>
        <taxon>Sar</taxon>
        <taxon>Stramenopiles</taxon>
        <taxon>Ochrophyta</taxon>
        <taxon>Bacillariophyta</taxon>
        <taxon>Coscinodiscophyceae</taxon>
        <taxon>Thalassiosirophycidae</taxon>
        <taxon>Stephanodiscales</taxon>
        <taxon>Stephanodiscaceae</taxon>
        <taxon>Cyclotella</taxon>
    </lineage>
</organism>
<dbReference type="InterPro" id="IPR023091">
    <property type="entry name" value="MetalPrtase_cat_dom_sf_prd"/>
</dbReference>
<evidence type="ECO:0000256" key="1">
    <source>
        <dbReference type="ARBA" id="ARBA00001947"/>
    </source>
</evidence>
<dbReference type="GO" id="GO:0004519">
    <property type="term" value="F:endonuclease activity"/>
    <property type="evidence" value="ECO:0007669"/>
    <property type="project" value="UniProtKB-KW"/>
</dbReference>
<evidence type="ECO:0000256" key="7">
    <source>
        <dbReference type="ARBA" id="ARBA00022833"/>
    </source>
</evidence>
<dbReference type="InterPro" id="IPR002036">
    <property type="entry name" value="YbeY"/>
</dbReference>
<accession>A0ABD3NLA8</accession>
<dbReference type="PANTHER" id="PTHR46986:SF1">
    <property type="entry name" value="ENDORIBONUCLEASE YBEY, CHLOROPLASTIC"/>
    <property type="match status" value="1"/>
</dbReference>
<protein>
    <submittedName>
        <fullName evidence="8">Uncharacterized protein</fullName>
    </submittedName>
</protein>
<dbReference type="GO" id="GO:0016787">
    <property type="term" value="F:hydrolase activity"/>
    <property type="evidence" value="ECO:0007669"/>
    <property type="project" value="UniProtKB-KW"/>
</dbReference>
<keyword evidence="9" id="KW-1185">Reference proteome</keyword>
<sequence>MAMRVFCRRHSSPSSTLLWASLRFGSLQNIGSFVTSFTFPTAPIKRRICNDCQYGAKNSRNLLLSTYASSFADIITTRKAAATRLFGSPAETNEPGEINLSDERDDIHTIPIDMPALHKTIDTVRDILGYPTYDVSCQLIDEDYMKEINSETRGMEKSTDLLSFCFTECVEPGVLKEVPSHGKMIGEMYCLGDMLVCVDYVANRCEEDRKSGITIGKKQDCSIVEGEVVKDFSNGSTEDENSDDEYEYQDIEVEVEDEWDDRGIAPALLSTYDPEIRIHMLIVHGMLHLVGYDHIEDEEYELMVEKEDEVLAELKRRLGDDFGLRRKTLAAGD</sequence>
<dbReference type="NCBIfam" id="TIGR00043">
    <property type="entry name" value="rRNA maturation RNase YbeY"/>
    <property type="match status" value="1"/>
</dbReference>
<dbReference type="GO" id="GO:0046872">
    <property type="term" value="F:metal ion binding"/>
    <property type="evidence" value="ECO:0007669"/>
    <property type="project" value="UniProtKB-KW"/>
</dbReference>
<keyword evidence="3" id="KW-0540">Nuclease</keyword>
<comment type="similarity">
    <text evidence="2">Belongs to the endoribonuclease YbeY family.</text>
</comment>
<evidence type="ECO:0000256" key="6">
    <source>
        <dbReference type="ARBA" id="ARBA00022801"/>
    </source>
</evidence>
<evidence type="ECO:0000313" key="9">
    <source>
        <dbReference type="Proteomes" id="UP001530400"/>
    </source>
</evidence>
<dbReference type="SUPFAM" id="SSF55486">
    <property type="entry name" value="Metalloproteases ('zincins'), catalytic domain"/>
    <property type="match status" value="2"/>
</dbReference>
<proteinExistence type="inferred from homology"/>
<comment type="caution">
    <text evidence="8">The sequence shown here is derived from an EMBL/GenBank/DDBJ whole genome shotgun (WGS) entry which is preliminary data.</text>
</comment>